<organism evidence="2 3">
    <name type="scientific">Amphiplicatus metriothermophilus</name>
    <dbReference type="NCBI Taxonomy" id="1519374"/>
    <lineage>
        <taxon>Bacteria</taxon>
        <taxon>Pseudomonadati</taxon>
        <taxon>Pseudomonadota</taxon>
        <taxon>Alphaproteobacteria</taxon>
        <taxon>Parvularculales</taxon>
        <taxon>Parvularculaceae</taxon>
        <taxon>Amphiplicatus</taxon>
    </lineage>
</organism>
<dbReference type="EMBL" id="FZQA01000001">
    <property type="protein sequence ID" value="SNT67588.1"/>
    <property type="molecule type" value="Genomic_DNA"/>
</dbReference>
<proteinExistence type="predicted"/>
<name>A0A239PII2_9PROT</name>
<evidence type="ECO:0000256" key="1">
    <source>
        <dbReference type="SAM" id="MobiDB-lite"/>
    </source>
</evidence>
<dbReference type="Pfam" id="PF13412">
    <property type="entry name" value="HTH_24"/>
    <property type="match status" value="1"/>
</dbReference>
<gene>
    <name evidence="2" type="ORF">SAMN06297382_0078</name>
</gene>
<keyword evidence="3" id="KW-1185">Reference proteome</keyword>
<dbReference type="InterPro" id="IPR036390">
    <property type="entry name" value="WH_DNA-bd_sf"/>
</dbReference>
<protein>
    <submittedName>
        <fullName evidence="2">Predicted transcriptional regulator, ArsR family</fullName>
    </submittedName>
</protein>
<accession>A0A239PII2</accession>
<sequence length="246" mass="26651">MALVFESKSFYKLPMPAAAKKPARRKSAAARRLPARPAGEGGAARGRILDLLKRHGGQSSAALAAELGVTPMAVRLHLYEMEKEGLARCAPVASGRGRPTKVWTLTEAADRFFPDAHQGLAVGLIRSLEGLFGAEGLSQVIARHGDNQRAAYRARLEGAKSLGERVKRLAAARAEEGYMAEARRDGRDWLLVENHCPICSAARVCTRLCANELDVFRDVLGADVSVVREEHLLAGARRCAYRISAL</sequence>
<dbReference type="RefSeq" id="WP_200815183.1">
    <property type="nucleotide sequence ID" value="NZ_FZQA01000001.1"/>
</dbReference>
<dbReference type="AlphaFoldDB" id="A0A239PII2"/>
<evidence type="ECO:0000313" key="3">
    <source>
        <dbReference type="Proteomes" id="UP000198346"/>
    </source>
</evidence>
<dbReference type="Proteomes" id="UP000198346">
    <property type="component" value="Unassembled WGS sequence"/>
</dbReference>
<dbReference type="SUPFAM" id="SSF46785">
    <property type="entry name" value="Winged helix' DNA-binding domain"/>
    <property type="match status" value="1"/>
</dbReference>
<feature type="region of interest" description="Disordered" evidence="1">
    <location>
        <begin position="21"/>
        <end position="42"/>
    </location>
</feature>
<evidence type="ECO:0000313" key="2">
    <source>
        <dbReference type="EMBL" id="SNT67588.1"/>
    </source>
</evidence>
<reference evidence="2 3" key="1">
    <citation type="submission" date="2017-07" db="EMBL/GenBank/DDBJ databases">
        <authorList>
            <person name="Sun Z.S."/>
            <person name="Albrecht U."/>
            <person name="Echele G."/>
            <person name="Lee C.C."/>
        </authorList>
    </citation>
    <scope>NUCLEOTIDE SEQUENCE [LARGE SCALE GENOMIC DNA]</scope>
    <source>
        <strain evidence="2 3">CGMCC 1.12710</strain>
    </source>
</reference>
<dbReference type="InterPro" id="IPR036388">
    <property type="entry name" value="WH-like_DNA-bd_sf"/>
</dbReference>
<dbReference type="Gene3D" id="1.10.10.10">
    <property type="entry name" value="Winged helix-like DNA-binding domain superfamily/Winged helix DNA-binding domain"/>
    <property type="match status" value="1"/>
</dbReference>